<proteinExistence type="predicted"/>
<name>A0AAJ0G0E9_9HYPO</name>
<reference evidence="2" key="1">
    <citation type="submission" date="2023-06" db="EMBL/GenBank/DDBJ databases">
        <title>Conoideocrella luteorostrata (Hypocreales: Clavicipitaceae), a potential biocontrol fungus for elongate hemlock scale in United States Christmas tree production areas.</title>
        <authorList>
            <person name="Barrett H."/>
            <person name="Lovett B."/>
            <person name="Macias A.M."/>
            <person name="Stajich J.E."/>
            <person name="Kasson M.T."/>
        </authorList>
    </citation>
    <scope>NUCLEOTIDE SEQUENCE</scope>
    <source>
        <strain evidence="2">ARSEF 14590</strain>
    </source>
</reference>
<evidence type="ECO:0000313" key="2">
    <source>
        <dbReference type="EMBL" id="KAK2605990.1"/>
    </source>
</evidence>
<accession>A0AAJ0G0E9</accession>
<evidence type="ECO:0000256" key="1">
    <source>
        <dbReference type="SAM" id="SignalP"/>
    </source>
</evidence>
<comment type="caution">
    <text evidence="2">The sequence shown here is derived from an EMBL/GenBank/DDBJ whole genome shotgun (WGS) entry which is preliminary data.</text>
</comment>
<gene>
    <name evidence="2" type="ORF">QQS21_003616</name>
</gene>
<organism evidence="2 3">
    <name type="scientific">Conoideocrella luteorostrata</name>
    <dbReference type="NCBI Taxonomy" id="1105319"/>
    <lineage>
        <taxon>Eukaryota</taxon>
        <taxon>Fungi</taxon>
        <taxon>Dikarya</taxon>
        <taxon>Ascomycota</taxon>
        <taxon>Pezizomycotina</taxon>
        <taxon>Sordariomycetes</taxon>
        <taxon>Hypocreomycetidae</taxon>
        <taxon>Hypocreales</taxon>
        <taxon>Clavicipitaceae</taxon>
        <taxon>Conoideocrella</taxon>
    </lineage>
</organism>
<keyword evidence="1" id="KW-0732">Signal</keyword>
<feature type="signal peptide" evidence="1">
    <location>
        <begin position="1"/>
        <end position="19"/>
    </location>
</feature>
<evidence type="ECO:0000313" key="3">
    <source>
        <dbReference type="Proteomes" id="UP001251528"/>
    </source>
</evidence>
<keyword evidence="3" id="KW-1185">Reference proteome</keyword>
<dbReference type="AlphaFoldDB" id="A0AAJ0G0E9"/>
<dbReference type="Proteomes" id="UP001251528">
    <property type="component" value="Unassembled WGS sequence"/>
</dbReference>
<feature type="chain" id="PRO_5042549446" evidence="1">
    <location>
        <begin position="20"/>
        <end position="194"/>
    </location>
</feature>
<sequence length="194" mass="21815">MKFSKATSILFFCASAASAWRLPVPVGERSVGVLQDEALAKRTAAEVGFDDLERREAPAELELPPTTEEFDAVERRDTVKDAEKEILQYLRNINTRDIGGPSSWPTAKWEDLHGDKKSDFDGKYVCQVKKSGNKYEARVVAHKDVPKKFKKDHVFKTTTVKACKDKKGKETPPNYGRAVHYLRKAFGGEKPPKC</sequence>
<dbReference type="EMBL" id="JASWJB010000048">
    <property type="protein sequence ID" value="KAK2605990.1"/>
    <property type="molecule type" value="Genomic_DNA"/>
</dbReference>
<protein>
    <submittedName>
        <fullName evidence="2">Uncharacterized protein</fullName>
    </submittedName>
</protein>